<dbReference type="Pfam" id="PF13439">
    <property type="entry name" value="Glyco_transf_4"/>
    <property type="match status" value="1"/>
</dbReference>
<evidence type="ECO:0000259" key="3">
    <source>
        <dbReference type="Pfam" id="PF13439"/>
    </source>
</evidence>
<dbReference type="GO" id="GO:0016757">
    <property type="term" value="F:glycosyltransferase activity"/>
    <property type="evidence" value="ECO:0007669"/>
    <property type="project" value="UniProtKB-KW"/>
</dbReference>
<organism evidence="4 5">
    <name type="scientific">Nitratidesulfovibrio vulgaris (strain DP4)</name>
    <name type="common">Desulfovibrio vulgaris</name>
    <dbReference type="NCBI Taxonomy" id="391774"/>
    <lineage>
        <taxon>Bacteria</taxon>
        <taxon>Pseudomonadati</taxon>
        <taxon>Thermodesulfobacteriota</taxon>
        <taxon>Desulfovibrionia</taxon>
        <taxon>Desulfovibrionales</taxon>
        <taxon>Desulfovibrionaceae</taxon>
        <taxon>Nitratidesulfovibrio</taxon>
    </lineage>
</organism>
<dbReference type="Pfam" id="PF13692">
    <property type="entry name" value="Glyco_trans_1_4"/>
    <property type="match status" value="1"/>
</dbReference>
<evidence type="ECO:0000313" key="5">
    <source>
        <dbReference type="Proteomes" id="UP000009173"/>
    </source>
</evidence>
<dbReference type="KEGG" id="dvl:Dvul_0615"/>
<evidence type="ECO:0000256" key="2">
    <source>
        <dbReference type="ARBA" id="ARBA00022679"/>
    </source>
</evidence>
<dbReference type="AlphaFoldDB" id="A0A0H3A820"/>
<dbReference type="EMBL" id="CP000527">
    <property type="protein sequence ID" value="ABM27638.1"/>
    <property type="molecule type" value="Genomic_DNA"/>
</dbReference>
<keyword evidence="2 4" id="KW-0808">Transferase</keyword>
<protein>
    <submittedName>
        <fullName evidence="4">Glycosyl transferase, group 1</fullName>
    </submittedName>
</protein>
<dbReference type="SUPFAM" id="SSF53756">
    <property type="entry name" value="UDP-Glycosyltransferase/glycogen phosphorylase"/>
    <property type="match status" value="1"/>
</dbReference>
<reference evidence="5" key="1">
    <citation type="journal article" date="2009" name="Environ. Microbiol.">
        <title>Contribution of mobile genetic elements to Desulfovibrio vulgaris genome plasticity.</title>
        <authorList>
            <person name="Walker C.B."/>
            <person name="Stolyar S."/>
            <person name="Chivian D."/>
            <person name="Pinel N."/>
            <person name="Gabster J.A."/>
            <person name="Dehal P.S."/>
            <person name="He Z."/>
            <person name="Yang Z.K."/>
            <person name="Yen H.C."/>
            <person name="Zhou J."/>
            <person name="Wall J.D."/>
            <person name="Hazen T.C."/>
            <person name="Arkin A.P."/>
            <person name="Stahl D.A."/>
        </authorList>
    </citation>
    <scope>NUCLEOTIDE SEQUENCE [LARGE SCALE GENOMIC DNA]</scope>
    <source>
        <strain evidence="5">DP4</strain>
    </source>
</reference>
<dbReference type="PANTHER" id="PTHR12526:SF510">
    <property type="entry name" value="D-INOSITOL 3-PHOSPHATE GLYCOSYLTRANSFERASE"/>
    <property type="match status" value="1"/>
</dbReference>
<dbReference type="RefSeq" id="WP_011791725.1">
    <property type="nucleotide sequence ID" value="NC_008751.1"/>
</dbReference>
<proteinExistence type="predicted"/>
<feature type="domain" description="Glycosyltransferase subfamily 4-like N-terminal" evidence="3">
    <location>
        <begin position="16"/>
        <end position="181"/>
    </location>
</feature>
<evidence type="ECO:0000256" key="1">
    <source>
        <dbReference type="ARBA" id="ARBA00022676"/>
    </source>
</evidence>
<dbReference type="CDD" id="cd03801">
    <property type="entry name" value="GT4_PimA-like"/>
    <property type="match status" value="1"/>
</dbReference>
<evidence type="ECO:0000313" key="4">
    <source>
        <dbReference type="EMBL" id="ABM27638.1"/>
    </source>
</evidence>
<dbReference type="PANTHER" id="PTHR12526">
    <property type="entry name" value="GLYCOSYLTRANSFERASE"/>
    <property type="match status" value="1"/>
</dbReference>
<accession>A0A0H3A820</accession>
<dbReference type="Proteomes" id="UP000009173">
    <property type="component" value="Chromosome"/>
</dbReference>
<dbReference type="Gene3D" id="3.40.50.2000">
    <property type="entry name" value="Glycogen Phosphorylase B"/>
    <property type="match status" value="2"/>
</dbReference>
<gene>
    <name evidence="4" type="ordered locus">Dvul_0615</name>
</gene>
<keyword evidence="1" id="KW-0328">Glycosyltransferase</keyword>
<name>A0A0H3A820_NITV4</name>
<dbReference type="HOGENOM" id="CLU_009583_44_1_7"/>
<dbReference type="InterPro" id="IPR028098">
    <property type="entry name" value="Glyco_trans_4-like_N"/>
</dbReference>
<sequence length="377" mass="41739">MNRRRIALLLPRLGRYGGVEQFAWHLAEALAQRGHEVDFICARKEGEAPAGVRPVVVGRKGGLKVLKALHYLVQAERMRRRGDYDLTVSFGKTWEQDILRVGGGPLSTFWQLSGEAWPKGPRRTLKCLTRHLSPYNWLTHIIERRQYDGHCKIICVSDAVRGWTLQAFPPLAATPPEVIYNRPQLERFTPAPDTGRAACRERFSIPAGHVAIGTASSNFILKGVGHLIHALSLLPPHFMLLVAGGRNPGPFMDVARTLGVSDRVRFLGRVDDMPAFYNAIDVFALNTFYDACSNAVLEALACGTPALSTTRNGSSRFLPEAWVTDAPDDPADLAARLAALASEERTEGFAWPEDVKAGIPAWVERIEREMESGIRRG</sequence>